<dbReference type="InterPro" id="IPR002509">
    <property type="entry name" value="NODB_dom"/>
</dbReference>
<dbReference type="GO" id="GO:0046872">
    <property type="term" value="F:metal ion binding"/>
    <property type="evidence" value="ECO:0007669"/>
    <property type="project" value="UniProtKB-KW"/>
</dbReference>
<dbReference type="PANTHER" id="PTHR10587">
    <property type="entry name" value="GLYCOSYL TRANSFERASE-RELATED"/>
    <property type="match status" value="1"/>
</dbReference>
<keyword evidence="2" id="KW-0378">Hydrolase</keyword>
<dbReference type="Gene3D" id="3.20.20.370">
    <property type="entry name" value="Glycoside hydrolase/deacetylase"/>
    <property type="match status" value="1"/>
</dbReference>
<dbReference type="Proteomes" id="UP000271339">
    <property type="component" value="Unassembled WGS sequence"/>
</dbReference>
<dbReference type="GO" id="GO:0016020">
    <property type="term" value="C:membrane"/>
    <property type="evidence" value="ECO:0007669"/>
    <property type="project" value="TreeGrafter"/>
</dbReference>
<dbReference type="SUPFAM" id="SSF88713">
    <property type="entry name" value="Glycoside hydrolase/deacetylase"/>
    <property type="match status" value="1"/>
</dbReference>
<comment type="caution">
    <text evidence="4">The sequence shown here is derived from an EMBL/GenBank/DDBJ whole genome shotgun (WGS) entry which is preliminary data.</text>
</comment>
<dbReference type="PROSITE" id="PS51677">
    <property type="entry name" value="NODB"/>
    <property type="match status" value="1"/>
</dbReference>
<keyword evidence="5" id="KW-1185">Reference proteome</keyword>
<dbReference type="GO" id="GO:0016810">
    <property type="term" value="F:hydrolase activity, acting on carbon-nitrogen (but not peptide) bonds"/>
    <property type="evidence" value="ECO:0007669"/>
    <property type="project" value="InterPro"/>
</dbReference>
<feature type="domain" description="NodB homology" evidence="3">
    <location>
        <begin position="28"/>
        <end position="211"/>
    </location>
</feature>
<dbReference type="Pfam" id="PF01522">
    <property type="entry name" value="Polysacc_deac_1"/>
    <property type="match status" value="1"/>
</dbReference>
<protein>
    <submittedName>
        <fullName evidence="4">Polysaccharide deacetylase</fullName>
    </submittedName>
</protein>
<dbReference type="InterPro" id="IPR011330">
    <property type="entry name" value="Glyco_hydro/deAcase_b/a-brl"/>
</dbReference>
<evidence type="ECO:0000313" key="5">
    <source>
        <dbReference type="Proteomes" id="UP000271339"/>
    </source>
</evidence>
<dbReference type="GO" id="GO:0005975">
    <property type="term" value="P:carbohydrate metabolic process"/>
    <property type="evidence" value="ECO:0007669"/>
    <property type="project" value="InterPro"/>
</dbReference>
<proteinExistence type="predicted"/>
<dbReference type="AlphaFoldDB" id="A0A3L9Z5U8"/>
<dbReference type="EMBL" id="REFC01000011">
    <property type="protein sequence ID" value="RMA65748.1"/>
    <property type="molecule type" value="Genomic_DNA"/>
</dbReference>
<reference evidence="4 5" key="1">
    <citation type="submission" date="2018-10" db="EMBL/GenBank/DDBJ databases">
        <title>Genomic Encyclopedia of Archaeal and Bacterial Type Strains, Phase II (KMG-II): from individual species to whole genera.</title>
        <authorList>
            <person name="Goeker M."/>
        </authorList>
    </citation>
    <scope>NUCLEOTIDE SEQUENCE [LARGE SCALE GENOMIC DNA]</scope>
    <source>
        <strain evidence="4 5">DSM 23424</strain>
    </source>
</reference>
<evidence type="ECO:0000259" key="3">
    <source>
        <dbReference type="PROSITE" id="PS51677"/>
    </source>
</evidence>
<sequence length="213" mass="24801">MKPYLVKMPKLVQRMFPKRVWAFSDKNNTVYLTFDDGPIPEVTPWVLSLLKEHNAKATFFCIGENITKHPDIFERIISEGHSFGNHTFHHLNGWKTETLDYLKDCELFEEAISKVDPKMMKSPLFRPPYGRLNSKQSRQIQNKGYKIIMWDVLSYDYNSNVSEEKCLQNVLKAIQPGSIVVFHDSLKAANNMKYALPKLLKFIENKGWKCEAI</sequence>
<organism evidence="4 5">
    <name type="scientific">Ulvibacter antarcticus</name>
    <dbReference type="NCBI Taxonomy" id="442714"/>
    <lineage>
        <taxon>Bacteria</taxon>
        <taxon>Pseudomonadati</taxon>
        <taxon>Bacteroidota</taxon>
        <taxon>Flavobacteriia</taxon>
        <taxon>Flavobacteriales</taxon>
        <taxon>Flavobacteriaceae</taxon>
        <taxon>Ulvibacter</taxon>
    </lineage>
</organism>
<evidence type="ECO:0000256" key="1">
    <source>
        <dbReference type="ARBA" id="ARBA00022723"/>
    </source>
</evidence>
<dbReference type="CDD" id="cd10917">
    <property type="entry name" value="CE4_NodB_like_6s_7s"/>
    <property type="match status" value="1"/>
</dbReference>
<dbReference type="PANTHER" id="PTHR10587:SF133">
    <property type="entry name" value="CHITIN DEACETYLASE 1-RELATED"/>
    <property type="match status" value="1"/>
</dbReference>
<name>A0A3L9Z5U8_9FLAO</name>
<accession>A0A3L9Z5U8</accession>
<keyword evidence="1" id="KW-0479">Metal-binding</keyword>
<gene>
    <name evidence="4" type="ORF">BXY75_0161</name>
</gene>
<dbReference type="InterPro" id="IPR050248">
    <property type="entry name" value="Polysacc_deacetylase_ArnD"/>
</dbReference>
<evidence type="ECO:0000256" key="2">
    <source>
        <dbReference type="ARBA" id="ARBA00022801"/>
    </source>
</evidence>
<evidence type="ECO:0000313" key="4">
    <source>
        <dbReference type="EMBL" id="RMA65748.1"/>
    </source>
</evidence>